<dbReference type="GO" id="GO:0046872">
    <property type="term" value="F:metal ion binding"/>
    <property type="evidence" value="ECO:0007669"/>
    <property type="project" value="UniProtKB-KW"/>
</dbReference>
<name>M6BUA3_LEPBO</name>
<evidence type="ECO:0000256" key="6">
    <source>
        <dbReference type="ARBA" id="ARBA00022603"/>
    </source>
</evidence>
<comment type="miscellaneous">
    <text evidence="14">Reaction proceeds by a ping-pong mechanism involving intermediate methylation of a conserved cysteine residue.</text>
</comment>
<dbReference type="HAMAP" id="MF_01849">
    <property type="entry name" value="RNA_methyltr_RlmN"/>
    <property type="match status" value="1"/>
</dbReference>
<evidence type="ECO:0000256" key="2">
    <source>
        <dbReference type="ARBA" id="ARBA00007544"/>
    </source>
</evidence>
<comment type="catalytic activity">
    <reaction evidence="14">
        <text>adenosine(37) in tRNA + 2 reduced [2Fe-2S]-[ferredoxin] + 2 S-adenosyl-L-methionine = 2-methyladenosine(37) in tRNA + 5'-deoxyadenosine + L-methionine + 2 oxidized [2Fe-2S]-[ferredoxin] + S-adenosyl-L-homocysteine</text>
        <dbReference type="Rhea" id="RHEA:43332"/>
        <dbReference type="Rhea" id="RHEA-COMP:10000"/>
        <dbReference type="Rhea" id="RHEA-COMP:10001"/>
        <dbReference type="Rhea" id="RHEA-COMP:10162"/>
        <dbReference type="Rhea" id="RHEA-COMP:10485"/>
        <dbReference type="ChEBI" id="CHEBI:17319"/>
        <dbReference type="ChEBI" id="CHEBI:33737"/>
        <dbReference type="ChEBI" id="CHEBI:33738"/>
        <dbReference type="ChEBI" id="CHEBI:57844"/>
        <dbReference type="ChEBI" id="CHEBI:57856"/>
        <dbReference type="ChEBI" id="CHEBI:59789"/>
        <dbReference type="ChEBI" id="CHEBI:74411"/>
        <dbReference type="ChEBI" id="CHEBI:74497"/>
        <dbReference type="EC" id="2.1.1.192"/>
    </reaction>
</comment>
<evidence type="ECO:0000256" key="5">
    <source>
        <dbReference type="ARBA" id="ARBA00022552"/>
    </source>
</evidence>
<accession>M6BUA3</accession>
<dbReference type="GO" id="GO:0005737">
    <property type="term" value="C:cytoplasm"/>
    <property type="evidence" value="ECO:0007669"/>
    <property type="project" value="UniProtKB-SubCell"/>
</dbReference>
<keyword evidence="7 14" id="KW-0808">Transferase</keyword>
<dbReference type="Gene3D" id="1.10.150.530">
    <property type="match status" value="1"/>
</dbReference>
<dbReference type="InterPro" id="IPR027492">
    <property type="entry name" value="RNA_MTrfase_RlmN"/>
</dbReference>
<feature type="domain" description="Radical SAM core" evidence="15">
    <location>
        <begin position="147"/>
        <end position="376"/>
    </location>
</feature>
<evidence type="ECO:0000256" key="4">
    <source>
        <dbReference type="ARBA" id="ARBA00022490"/>
    </source>
</evidence>
<dbReference type="SFLD" id="SFLDF00275">
    <property type="entry name" value="adenosine_C2_methyltransferase"/>
    <property type="match status" value="1"/>
</dbReference>
<comment type="subcellular location">
    <subcellularLocation>
        <location evidence="1 14">Cytoplasm</location>
    </subcellularLocation>
</comment>
<evidence type="ECO:0000256" key="10">
    <source>
        <dbReference type="ARBA" id="ARBA00022723"/>
    </source>
</evidence>
<evidence type="ECO:0000256" key="8">
    <source>
        <dbReference type="ARBA" id="ARBA00022691"/>
    </source>
</evidence>
<evidence type="ECO:0000256" key="3">
    <source>
        <dbReference type="ARBA" id="ARBA00022485"/>
    </source>
</evidence>
<feature type="binding site" evidence="14">
    <location>
        <position position="168"/>
    </location>
    <ligand>
        <name>[4Fe-4S] cluster</name>
        <dbReference type="ChEBI" id="CHEBI:49883"/>
        <note>4Fe-4S-S-AdoMet</note>
    </ligand>
</feature>
<evidence type="ECO:0000313" key="16">
    <source>
        <dbReference type="EMBL" id="EMJ82111.1"/>
    </source>
</evidence>
<evidence type="ECO:0000256" key="11">
    <source>
        <dbReference type="ARBA" id="ARBA00023004"/>
    </source>
</evidence>
<reference evidence="16 17" key="1">
    <citation type="submission" date="2013-01" db="EMBL/GenBank/DDBJ databases">
        <authorList>
            <person name="Harkins D.M."/>
            <person name="Durkin A.S."/>
            <person name="Brinkac L.M."/>
            <person name="Haft D.H."/>
            <person name="Selengut J.D."/>
            <person name="Sanka R."/>
            <person name="DePew J."/>
            <person name="Purushe J."/>
            <person name="Galloway R.L."/>
            <person name="Vinetz J.M."/>
            <person name="Sutton G.G."/>
            <person name="Nierman W.C."/>
            <person name="Fouts D.E."/>
        </authorList>
    </citation>
    <scope>NUCLEOTIDE SEQUENCE [LARGE SCALE GENOMIC DNA]</scope>
    <source>
        <strain evidence="16 17">Sponselee CDC</strain>
    </source>
</reference>
<comment type="cofactor">
    <cofactor evidence="14">
        <name>[4Fe-4S] cluster</name>
        <dbReference type="ChEBI" id="CHEBI:49883"/>
    </cofactor>
    <text evidence="14">Binds 1 [4Fe-4S] cluster. The cluster is coordinated with 3 cysteines and an exchangeable S-adenosyl-L-methionine.</text>
</comment>
<keyword evidence="6 14" id="KW-0489">Methyltransferase</keyword>
<dbReference type="GO" id="GO:0070475">
    <property type="term" value="P:rRNA base methylation"/>
    <property type="evidence" value="ECO:0007669"/>
    <property type="project" value="UniProtKB-UniRule"/>
</dbReference>
<dbReference type="GO" id="GO:0002935">
    <property type="term" value="F:tRNA (adenine(37)-C2)-methyltransferase activity"/>
    <property type="evidence" value="ECO:0007669"/>
    <property type="project" value="UniProtKB-UniRule"/>
</dbReference>
<dbReference type="NCBIfam" id="TIGR00048">
    <property type="entry name" value="rRNA_mod_RlmN"/>
    <property type="match status" value="1"/>
</dbReference>
<protein>
    <recommendedName>
        <fullName evidence="14">Probable dual-specificity RNA methyltransferase RlmN</fullName>
        <ecNumber evidence="14">2.1.1.192</ecNumber>
    </recommendedName>
    <alternativeName>
        <fullName evidence="14">23S rRNA (adenine(2503)-C(2))-methyltransferase</fullName>
    </alternativeName>
    <alternativeName>
        <fullName evidence="14">23S rRNA m2A2503 methyltransferase</fullName>
    </alternativeName>
    <alternativeName>
        <fullName evidence="14">Ribosomal RNA large subunit methyltransferase N</fullName>
    </alternativeName>
    <alternativeName>
        <fullName evidence="14">tRNA (adenine(37)-C(2))-methyltransferase</fullName>
    </alternativeName>
    <alternativeName>
        <fullName evidence="14">tRNA m2A37 methyltransferase</fullName>
    </alternativeName>
</protein>
<dbReference type="EC" id="2.1.1.192" evidence="14"/>
<comment type="caution">
    <text evidence="14">Lacks conserved residue(s) required for the propagation of feature annotation.</text>
</comment>
<dbReference type="SUPFAM" id="SSF102114">
    <property type="entry name" value="Radical SAM enzymes"/>
    <property type="match status" value="1"/>
</dbReference>
<evidence type="ECO:0000256" key="13">
    <source>
        <dbReference type="ARBA" id="ARBA00023157"/>
    </source>
</evidence>
<proteinExistence type="inferred from homology"/>
<feature type="binding site" evidence="14">
    <location>
        <position position="339"/>
    </location>
    <ligand>
        <name>S-adenosyl-L-methionine</name>
        <dbReference type="ChEBI" id="CHEBI:59789"/>
    </ligand>
</feature>
<dbReference type="AlphaFoldDB" id="M6BUA3"/>
<dbReference type="GO" id="GO:0019843">
    <property type="term" value="F:rRNA binding"/>
    <property type="evidence" value="ECO:0007669"/>
    <property type="project" value="UniProtKB-UniRule"/>
</dbReference>
<comment type="catalytic activity">
    <reaction evidence="14">
        <text>adenosine(2503) in 23S rRNA + 2 reduced [2Fe-2S]-[ferredoxin] + 2 S-adenosyl-L-methionine = 2-methyladenosine(2503) in 23S rRNA + 5'-deoxyadenosine + L-methionine + 2 oxidized [2Fe-2S]-[ferredoxin] + S-adenosyl-L-homocysteine</text>
        <dbReference type="Rhea" id="RHEA:42916"/>
        <dbReference type="Rhea" id="RHEA-COMP:10000"/>
        <dbReference type="Rhea" id="RHEA-COMP:10001"/>
        <dbReference type="Rhea" id="RHEA-COMP:10152"/>
        <dbReference type="Rhea" id="RHEA-COMP:10282"/>
        <dbReference type="ChEBI" id="CHEBI:17319"/>
        <dbReference type="ChEBI" id="CHEBI:33737"/>
        <dbReference type="ChEBI" id="CHEBI:33738"/>
        <dbReference type="ChEBI" id="CHEBI:57844"/>
        <dbReference type="ChEBI" id="CHEBI:57856"/>
        <dbReference type="ChEBI" id="CHEBI:59789"/>
        <dbReference type="ChEBI" id="CHEBI:74411"/>
        <dbReference type="ChEBI" id="CHEBI:74497"/>
        <dbReference type="EC" id="2.1.1.192"/>
    </reaction>
</comment>
<keyword evidence="3 14" id="KW-0004">4Fe-4S</keyword>
<dbReference type="GO" id="GO:0030488">
    <property type="term" value="P:tRNA methylation"/>
    <property type="evidence" value="ECO:0007669"/>
    <property type="project" value="UniProtKB-UniRule"/>
</dbReference>
<dbReference type="EMBL" id="ANMU01000070">
    <property type="protein sequence ID" value="EMJ82111.1"/>
    <property type="molecule type" value="Genomic_DNA"/>
</dbReference>
<keyword evidence="10 14" id="KW-0479">Metal-binding</keyword>
<comment type="function">
    <text evidence="14">Specifically methylates position 2 of adenine 2503 in 23S rRNA and position 2 of adenine 37 in tRNAs.</text>
</comment>
<dbReference type="InterPro" id="IPR040072">
    <property type="entry name" value="Methyltransferase_A"/>
</dbReference>
<dbReference type="InterPro" id="IPR048641">
    <property type="entry name" value="RlmN_N"/>
</dbReference>
<comment type="similarity">
    <text evidence="2 14">Belongs to the radical SAM superfamily. RlmN family.</text>
</comment>
<sequence length="388" mass="43574">MNSADTKTEKLNWNMRIRKMRLSSMGGLKKIDNKNILMTQEILGEVQTGKIPLKGRTLKELSEIMVSLGEKSFRAKQIYHGLYVNRYESWEQFTTFSKTLKEKLEGLCSLTQLTVVKHLKSVDGTQKFTFASEQGKEFEAVWIPSGDGGRKTICISSQVGCTLNCKFCATAKLEFQGNLKAHEIVDQVLQVEKIVGDNATNVVFMGMGEPFHNYFNVIRAASILHDPDALNLGAKRITISTSGVVNGIRRFIENKEPYNFAISLNHPDPNGRLQIMDIEEKFALSELLQAAKDFTRELKRRITFEYVMIPGVSMGPENANKLVKIARSLDCKINVIPLNTEFFGWRRPTKQEVAEFITLLEPAGVPILNRRSPGKDIFGACGMLASKS</sequence>
<organism evidence="16 17">
    <name type="scientific">Leptospira borgpetersenii serovar Hardjo-bovis str. Sponselee</name>
    <dbReference type="NCBI Taxonomy" id="1303729"/>
    <lineage>
        <taxon>Bacteria</taxon>
        <taxon>Pseudomonadati</taxon>
        <taxon>Spirochaetota</taxon>
        <taxon>Spirochaetia</taxon>
        <taxon>Leptospirales</taxon>
        <taxon>Leptospiraceae</taxon>
        <taxon>Leptospira</taxon>
    </lineage>
</organism>
<dbReference type="PATRIC" id="fig|1218567.3.peg.1747"/>
<dbReference type="InterPro" id="IPR058240">
    <property type="entry name" value="rSAM_sf"/>
</dbReference>
<feature type="active site" description="Proton acceptor" evidence="14">
    <location>
        <position position="139"/>
    </location>
</feature>
<dbReference type="InterPro" id="IPR004383">
    <property type="entry name" value="rRNA_lsu_MTrfase_RlmN/Cfr"/>
</dbReference>
<keyword evidence="9 14" id="KW-0819">tRNA processing</keyword>
<keyword evidence="8 14" id="KW-0949">S-adenosyl-L-methionine</keyword>
<dbReference type="Proteomes" id="UP000011873">
    <property type="component" value="Unassembled WGS sequence"/>
</dbReference>
<dbReference type="InterPro" id="IPR013785">
    <property type="entry name" value="Aldolase_TIM"/>
</dbReference>
<feature type="binding site" evidence="14">
    <location>
        <begin position="263"/>
        <end position="265"/>
    </location>
    <ligand>
        <name>S-adenosyl-L-methionine</name>
        <dbReference type="ChEBI" id="CHEBI:59789"/>
    </ligand>
</feature>
<keyword evidence="12 14" id="KW-0411">Iron-sulfur</keyword>
<dbReference type="SFLD" id="SFLDG01062">
    <property type="entry name" value="methyltransferase_(Class_A)"/>
    <property type="match status" value="1"/>
</dbReference>
<keyword evidence="11 14" id="KW-0408">Iron</keyword>
<evidence type="ECO:0000256" key="7">
    <source>
        <dbReference type="ARBA" id="ARBA00022679"/>
    </source>
</evidence>
<dbReference type="InterPro" id="IPR007197">
    <property type="entry name" value="rSAM"/>
</dbReference>
<evidence type="ECO:0000313" key="17">
    <source>
        <dbReference type="Proteomes" id="UP000011873"/>
    </source>
</evidence>
<dbReference type="SFLD" id="SFLDS00029">
    <property type="entry name" value="Radical_SAM"/>
    <property type="match status" value="1"/>
</dbReference>
<keyword evidence="5 14" id="KW-0698">rRNA processing</keyword>
<evidence type="ECO:0000256" key="9">
    <source>
        <dbReference type="ARBA" id="ARBA00022694"/>
    </source>
</evidence>
<dbReference type="Pfam" id="PF21016">
    <property type="entry name" value="RlmN_N"/>
    <property type="match status" value="1"/>
</dbReference>
<dbReference type="GO" id="GO:0070040">
    <property type="term" value="F:rRNA (adenine(2503)-C2-)-methyltransferase activity"/>
    <property type="evidence" value="ECO:0007669"/>
    <property type="project" value="UniProtKB-UniRule"/>
</dbReference>
<dbReference type="GO" id="GO:0000049">
    <property type="term" value="F:tRNA binding"/>
    <property type="evidence" value="ECO:0007669"/>
    <property type="project" value="UniProtKB-UniRule"/>
</dbReference>
<dbReference type="GO" id="GO:0051539">
    <property type="term" value="F:4 iron, 4 sulfur cluster binding"/>
    <property type="evidence" value="ECO:0007669"/>
    <property type="project" value="UniProtKB-UniRule"/>
</dbReference>
<dbReference type="PIRSF" id="PIRSF006004">
    <property type="entry name" value="CHP00048"/>
    <property type="match status" value="1"/>
</dbReference>
<feature type="binding site" evidence="14">
    <location>
        <position position="165"/>
    </location>
    <ligand>
        <name>[4Fe-4S] cluster</name>
        <dbReference type="ChEBI" id="CHEBI:49883"/>
        <note>4Fe-4S-S-AdoMet</note>
    </ligand>
</feature>
<dbReference type="PANTHER" id="PTHR30544:SF5">
    <property type="entry name" value="RADICAL SAM CORE DOMAIN-CONTAINING PROTEIN"/>
    <property type="match status" value="1"/>
</dbReference>
<dbReference type="CDD" id="cd01335">
    <property type="entry name" value="Radical_SAM"/>
    <property type="match status" value="1"/>
</dbReference>
<dbReference type="PANTHER" id="PTHR30544">
    <property type="entry name" value="23S RRNA METHYLTRANSFERASE"/>
    <property type="match status" value="1"/>
</dbReference>
<evidence type="ECO:0000259" key="15">
    <source>
        <dbReference type="PROSITE" id="PS51918"/>
    </source>
</evidence>
<dbReference type="PROSITE" id="PS51918">
    <property type="entry name" value="RADICAL_SAM"/>
    <property type="match status" value="1"/>
</dbReference>
<dbReference type="Pfam" id="PF04055">
    <property type="entry name" value="Radical_SAM"/>
    <property type="match status" value="1"/>
</dbReference>
<comment type="caution">
    <text evidence="16">The sequence shown here is derived from an EMBL/GenBank/DDBJ whole genome shotgun (WGS) entry which is preliminary data.</text>
</comment>
<feature type="active site" description="S-methylcysteine intermediate" evidence="14">
    <location>
        <position position="381"/>
    </location>
</feature>
<gene>
    <name evidence="14 16" type="primary">rlmN</name>
    <name evidence="16" type="ORF">LEP1GSC016_3999</name>
</gene>
<feature type="binding site" evidence="14">
    <location>
        <position position="240"/>
    </location>
    <ligand>
        <name>S-adenosyl-L-methionine</name>
        <dbReference type="ChEBI" id="CHEBI:59789"/>
    </ligand>
</feature>
<evidence type="ECO:0000256" key="12">
    <source>
        <dbReference type="ARBA" id="ARBA00023014"/>
    </source>
</evidence>
<evidence type="ECO:0000256" key="14">
    <source>
        <dbReference type="HAMAP-Rule" id="MF_01849"/>
    </source>
</evidence>
<keyword evidence="4 14" id="KW-0963">Cytoplasm</keyword>
<dbReference type="Gene3D" id="3.20.20.70">
    <property type="entry name" value="Aldolase class I"/>
    <property type="match status" value="1"/>
</dbReference>
<dbReference type="FunFam" id="3.20.20.70:FF:000014">
    <property type="entry name" value="Probable dual-specificity RNA methyltransferase RlmN"/>
    <property type="match status" value="1"/>
</dbReference>
<keyword evidence="13 14" id="KW-1015">Disulfide bond</keyword>
<evidence type="ECO:0000256" key="1">
    <source>
        <dbReference type="ARBA" id="ARBA00004496"/>
    </source>
</evidence>
<feature type="binding site" evidence="14">
    <location>
        <position position="161"/>
    </location>
    <ligand>
        <name>[4Fe-4S] cluster</name>
        <dbReference type="ChEBI" id="CHEBI:49883"/>
        <note>4Fe-4S-S-AdoMet</note>
    </ligand>
</feature>
<feature type="binding site" evidence="14">
    <location>
        <begin position="208"/>
        <end position="209"/>
    </location>
    <ligand>
        <name>S-adenosyl-L-methionine</name>
        <dbReference type="ChEBI" id="CHEBI:59789"/>
    </ligand>
</feature>